<name>A0AA49X4G8_9VIRU</name>
<protein>
    <submittedName>
        <fullName evidence="1">Uncharacterized protein</fullName>
    </submittedName>
</protein>
<sequence>MTTRACYDDGELGLAATVLSECMNDFRHAVREWKKHPSEETKKEVNICHEVMIKNRFAPFVPVDLDEACRKAYWEEMGGENAHKKAVRICLRHKASD</sequence>
<accession>A0AA49X4G8</accession>
<organism evidence="1">
    <name type="scientific">Firmicutes phage HS11</name>
    <dbReference type="NCBI Taxonomy" id="3056393"/>
    <lineage>
        <taxon>Viruses</taxon>
    </lineage>
</organism>
<dbReference type="EMBL" id="OQ890319">
    <property type="protein sequence ID" value="WLJ25948.1"/>
    <property type="molecule type" value="Genomic_DNA"/>
</dbReference>
<evidence type="ECO:0000313" key="1">
    <source>
        <dbReference type="EMBL" id="WLJ25948.1"/>
    </source>
</evidence>
<proteinExistence type="predicted"/>
<reference evidence="1" key="1">
    <citation type="submission" date="2023-04" db="EMBL/GenBank/DDBJ databases">
        <title>The human skin virome in hidradenitis suppurativa patients.</title>
        <authorList>
            <person name="Jansen D."/>
        </authorList>
    </citation>
    <scope>NUCLEOTIDE SEQUENCE</scope>
    <source>
        <strain evidence="1">VC3_JansenPhageH</strain>
    </source>
</reference>